<dbReference type="Pfam" id="PF20463">
    <property type="entry name" value="PDH_C"/>
    <property type="match status" value="1"/>
</dbReference>
<feature type="domain" description="Prephenate/arogenate dehydrogenase" evidence="2">
    <location>
        <begin position="5"/>
        <end position="288"/>
    </location>
</feature>
<dbReference type="PROSITE" id="PS51176">
    <property type="entry name" value="PDH_ADH"/>
    <property type="match status" value="1"/>
</dbReference>
<dbReference type="InterPro" id="IPR003099">
    <property type="entry name" value="Prephen_DH"/>
</dbReference>
<dbReference type="FunFam" id="3.40.50.720:FF:000208">
    <property type="entry name" value="Prephenate dehydrogenase"/>
    <property type="match status" value="1"/>
</dbReference>
<comment type="caution">
    <text evidence="3">The sequence shown here is derived from an EMBL/GenBank/DDBJ whole genome shotgun (WGS) entry which is preliminary data.</text>
</comment>
<dbReference type="Gene3D" id="1.10.3660.10">
    <property type="entry name" value="6-phosphogluconate dehydrogenase C-terminal like domain"/>
    <property type="match status" value="1"/>
</dbReference>
<keyword evidence="1" id="KW-0560">Oxidoreductase</keyword>
<dbReference type="AlphaFoldDB" id="A0A2H0A3J2"/>
<evidence type="ECO:0000313" key="3">
    <source>
        <dbReference type="EMBL" id="PIP39941.1"/>
    </source>
</evidence>
<organism evidence="3 4">
    <name type="scientific">Candidatus Desantisbacteria bacterium CG23_combo_of_CG06-09_8_20_14_all_40_23</name>
    <dbReference type="NCBI Taxonomy" id="1974550"/>
    <lineage>
        <taxon>Bacteria</taxon>
        <taxon>Candidatus Desantisiibacteriota</taxon>
    </lineage>
</organism>
<reference evidence="3 4" key="1">
    <citation type="submission" date="2017-09" db="EMBL/GenBank/DDBJ databases">
        <title>Depth-based differentiation of microbial function through sediment-hosted aquifers and enrichment of novel symbionts in the deep terrestrial subsurface.</title>
        <authorList>
            <person name="Probst A.J."/>
            <person name="Ladd B."/>
            <person name="Jarett J.K."/>
            <person name="Geller-Mcgrath D.E."/>
            <person name="Sieber C.M."/>
            <person name="Emerson J.B."/>
            <person name="Anantharaman K."/>
            <person name="Thomas B.C."/>
            <person name="Malmstrom R."/>
            <person name="Stieglmeier M."/>
            <person name="Klingl A."/>
            <person name="Woyke T."/>
            <person name="Ryan C.M."/>
            <person name="Banfield J.F."/>
        </authorList>
    </citation>
    <scope>NUCLEOTIDE SEQUENCE [LARGE SCALE GENOMIC DNA]</scope>
    <source>
        <strain evidence="3">CG23_combo_of_CG06-09_8_20_14_all_40_23</strain>
    </source>
</reference>
<dbReference type="SUPFAM" id="SSF48179">
    <property type="entry name" value="6-phosphogluconate dehydrogenase C-terminal domain-like"/>
    <property type="match status" value="1"/>
</dbReference>
<dbReference type="Proteomes" id="UP000231067">
    <property type="component" value="Unassembled WGS sequence"/>
</dbReference>
<dbReference type="InterPro" id="IPR008927">
    <property type="entry name" value="6-PGluconate_DH-like_C_sf"/>
</dbReference>
<dbReference type="InterPro" id="IPR036291">
    <property type="entry name" value="NAD(P)-bd_dom_sf"/>
</dbReference>
<proteinExistence type="predicted"/>
<dbReference type="EMBL" id="PCSH01000148">
    <property type="protein sequence ID" value="PIP39941.1"/>
    <property type="molecule type" value="Genomic_DNA"/>
</dbReference>
<dbReference type="PANTHER" id="PTHR21363:SF0">
    <property type="entry name" value="PREPHENATE DEHYDROGENASE [NADP(+)]"/>
    <property type="match status" value="1"/>
</dbReference>
<evidence type="ECO:0000256" key="1">
    <source>
        <dbReference type="ARBA" id="ARBA00023002"/>
    </source>
</evidence>
<dbReference type="GO" id="GO:0070403">
    <property type="term" value="F:NAD+ binding"/>
    <property type="evidence" value="ECO:0007669"/>
    <property type="project" value="InterPro"/>
</dbReference>
<evidence type="ECO:0000259" key="2">
    <source>
        <dbReference type="PROSITE" id="PS51176"/>
    </source>
</evidence>
<gene>
    <name evidence="3" type="ORF">COX18_08510</name>
</gene>
<dbReference type="SUPFAM" id="SSF51735">
    <property type="entry name" value="NAD(P)-binding Rossmann-fold domains"/>
    <property type="match status" value="1"/>
</dbReference>
<dbReference type="GO" id="GO:0006571">
    <property type="term" value="P:tyrosine biosynthetic process"/>
    <property type="evidence" value="ECO:0007669"/>
    <property type="project" value="InterPro"/>
</dbReference>
<dbReference type="GO" id="GO:0008977">
    <property type="term" value="F:prephenate dehydrogenase (NAD+) activity"/>
    <property type="evidence" value="ECO:0007669"/>
    <property type="project" value="InterPro"/>
</dbReference>
<dbReference type="PANTHER" id="PTHR21363">
    <property type="entry name" value="PREPHENATE DEHYDROGENASE"/>
    <property type="match status" value="1"/>
</dbReference>
<name>A0A2H0A3J2_9BACT</name>
<accession>A0A2H0A3J2</accession>
<dbReference type="InterPro" id="IPR050812">
    <property type="entry name" value="Preph/Arog_dehydrog"/>
</dbReference>
<dbReference type="InterPro" id="IPR046826">
    <property type="entry name" value="PDH_N"/>
</dbReference>
<dbReference type="Gene3D" id="3.40.50.720">
    <property type="entry name" value="NAD(P)-binding Rossmann-like Domain"/>
    <property type="match status" value="1"/>
</dbReference>
<dbReference type="GO" id="GO:0004665">
    <property type="term" value="F:prephenate dehydrogenase (NADP+) activity"/>
    <property type="evidence" value="ECO:0007669"/>
    <property type="project" value="InterPro"/>
</dbReference>
<evidence type="ECO:0000313" key="4">
    <source>
        <dbReference type="Proteomes" id="UP000231067"/>
    </source>
</evidence>
<dbReference type="Pfam" id="PF02153">
    <property type="entry name" value="PDH_N"/>
    <property type="match status" value="1"/>
</dbReference>
<protein>
    <submittedName>
        <fullName evidence="3">Prephenate dehydrogenase</fullName>
    </submittedName>
</protein>
<sequence length="288" mass="31241">MMNIETVTIIGVGLIGGSLAITLKERCGVKRIIGVGRSLSSLEQMALIVDSHGHKVIDESTLDPKYGVRNADVVILALPVVSIIEVGKEIVANLKIGCIVIDVGSTKAEIVHILTPLVQQKGSFVGTHPLAGSHNRGTESAKGDLFHNAVCVITPVEKTDKDACEIIKAMWTRVGAKIMEMPPEGHDKLIAITSHLPHIIASVLVNIAMGEGEKIIPLIASGFLDTTRVAQGDAEMWKDICLTNQGSIKEMLGKFKDALNKWEQVISDERWDRLKEMFEAAQGWRKGV</sequence>
<dbReference type="InterPro" id="IPR046825">
    <property type="entry name" value="PDH_C"/>
</dbReference>